<sequence length="107" mass="11722">MEQKENKGGGGSSKPSTATNERKAKPMKVKHIVTQTVRTDEAHFKSVVQRLTGKDAVVGETPSEKATGSKAGSTFVGEEGEKRKAEFEDALMGELPSIEELRQWWCD</sequence>
<dbReference type="InterPro" id="IPR039608">
    <property type="entry name" value="VQ_1/10"/>
</dbReference>
<dbReference type="Pfam" id="PF05678">
    <property type="entry name" value="VQ"/>
    <property type="match status" value="1"/>
</dbReference>
<dbReference type="EMBL" id="LR862142">
    <property type="protein sequence ID" value="CAD1822268.1"/>
    <property type="molecule type" value="Genomic_DNA"/>
</dbReference>
<accession>A0A6V7NV02</accession>
<feature type="region of interest" description="Disordered" evidence="1">
    <location>
        <begin position="58"/>
        <end position="82"/>
    </location>
</feature>
<proteinExistence type="predicted"/>
<reference evidence="3" key="1">
    <citation type="submission" date="2020-07" db="EMBL/GenBank/DDBJ databases">
        <authorList>
            <person name="Lin J."/>
        </authorList>
    </citation>
    <scope>NUCLEOTIDE SEQUENCE</scope>
</reference>
<dbReference type="PANTHER" id="PTHR34777">
    <property type="entry name" value="VQ MOTIF-CONTAINING PROTEIN 10"/>
    <property type="match status" value="1"/>
</dbReference>
<gene>
    <name evidence="3" type="ORF">CB5_LOCUS5479</name>
</gene>
<evidence type="ECO:0000256" key="1">
    <source>
        <dbReference type="SAM" id="MobiDB-lite"/>
    </source>
</evidence>
<feature type="region of interest" description="Disordered" evidence="1">
    <location>
        <begin position="1"/>
        <end position="29"/>
    </location>
</feature>
<dbReference type="AlphaFoldDB" id="A0A6V7NV02"/>
<protein>
    <recommendedName>
        <fullName evidence="2">VQ domain-containing protein</fullName>
    </recommendedName>
</protein>
<evidence type="ECO:0000313" key="3">
    <source>
        <dbReference type="EMBL" id="CAD1822268.1"/>
    </source>
</evidence>
<dbReference type="InterPro" id="IPR008889">
    <property type="entry name" value="VQ"/>
</dbReference>
<dbReference type="PANTHER" id="PTHR34777:SF1">
    <property type="entry name" value="VQ MOTIF-CONTAINING PROTEIN 10"/>
    <property type="match status" value="1"/>
</dbReference>
<evidence type="ECO:0000259" key="2">
    <source>
        <dbReference type="Pfam" id="PF05678"/>
    </source>
</evidence>
<feature type="domain" description="VQ" evidence="2">
    <location>
        <begin position="34"/>
        <end position="56"/>
    </location>
</feature>
<organism evidence="3">
    <name type="scientific">Ananas comosus var. bracteatus</name>
    <name type="common">red pineapple</name>
    <dbReference type="NCBI Taxonomy" id="296719"/>
    <lineage>
        <taxon>Eukaryota</taxon>
        <taxon>Viridiplantae</taxon>
        <taxon>Streptophyta</taxon>
        <taxon>Embryophyta</taxon>
        <taxon>Tracheophyta</taxon>
        <taxon>Spermatophyta</taxon>
        <taxon>Magnoliopsida</taxon>
        <taxon>Liliopsida</taxon>
        <taxon>Poales</taxon>
        <taxon>Bromeliaceae</taxon>
        <taxon>Bromelioideae</taxon>
        <taxon>Ananas</taxon>
    </lineage>
</organism>
<name>A0A6V7NV02_ANACO</name>